<reference evidence="4 5" key="1">
    <citation type="submission" date="2017-01" db="EMBL/GenBank/DDBJ databases">
        <title>Draft genome sequence of Pseudomonas pachastrellae type strain CCUG 46540T from a deep sea.</title>
        <authorList>
            <person name="Gomila M."/>
            <person name="Mulet M."/>
            <person name="Lalucat J."/>
            <person name="Garcia-Valdes E."/>
        </authorList>
    </citation>
    <scope>NUCLEOTIDE SEQUENCE [LARGE SCALE GENOMIC DNA]</scope>
    <source>
        <strain evidence="4 5">CCUG 46540</strain>
    </source>
</reference>
<protein>
    <recommendedName>
        <fullName evidence="3">HPt domain-containing protein</fullName>
    </recommendedName>
</protein>
<organism evidence="4 5">
    <name type="scientific">Halopseudomonas pachastrellae</name>
    <dbReference type="NCBI Taxonomy" id="254161"/>
    <lineage>
        <taxon>Bacteria</taxon>
        <taxon>Pseudomonadati</taxon>
        <taxon>Pseudomonadota</taxon>
        <taxon>Gammaproteobacteria</taxon>
        <taxon>Pseudomonadales</taxon>
        <taxon>Pseudomonadaceae</taxon>
        <taxon>Halopseudomonas</taxon>
    </lineage>
</organism>
<accession>A0A1S8DFX0</accession>
<keyword evidence="2" id="KW-0597">Phosphoprotein</keyword>
<dbReference type="EMBL" id="MUBC01000014">
    <property type="protein sequence ID" value="ONM44338.1"/>
    <property type="molecule type" value="Genomic_DNA"/>
</dbReference>
<dbReference type="SUPFAM" id="SSF47226">
    <property type="entry name" value="Histidine-containing phosphotransfer domain, HPT domain"/>
    <property type="match status" value="1"/>
</dbReference>
<dbReference type="PROSITE" id="PS50894">
    <property type="entry name" value="HPT"/>
    <property type="match status" value="1"/>
</dbReference>
<gene>
    <name evidence="4" type="ORF">BXT89_07915</name>
</gene>
<proteinExistence type="predicted"/>
<dbReference type="Proteomes" id="UP000242847">
    <property type="component" value="Unassembled WGS sequence"/>
</dbReference>
<name>A0A1S8DFX0_9GAMM</name>
<keyword evidence="5" id="KW-1185">Reference proteome</keyword>
<dbReference type="Pfam" id="PF01627">
    <property type="entry name" value="Hpt"/>
    <property type="match status" value="1"/>
</dbReference>
<dbReference type="CDD" id="cd00088">
    <property type="entry name" value="HPT"/>
    <property type="match status" value="1"/>
</dbReference>
<evidence type="ECO:0000313" key="5">
    <source>
        <dbReference type="Proteomes" id="UP000242847"/>
    </source>
</evidence>
<dbReference type="GO" id="GO:0004672">
    <property type="term" value="F:protein kinase activity"/>
    <property type="evidence" value="ECO:0007669"/>
    <property type="project" value="UniProtKB-ARBA"/>
</dbReference>
<comment type="caution">
    <text evidence="4">The sequence shown here is derived from an EMBL/GenBank/DDBJ whole genome shotgun (WGS) entry which is preliminary data.</text>
</comment>
<dbReference type="AlphaFoldDB" id="A0A1S8DFX0"/>
<evidence type="ECO:0000256" key="2">
    <source>
        <dbReference type="PROSITE-ProRule" id="PRU00110"/>
    </source>
</evidence>
<feature type="domain" description="HPt" evidence="3">
    <location>
        <begin position="36"/>
        <end position="131"/>
    </location>
</feature>
<dbReference type="Gene3D" id="1.20.120.160">
    <property type="entry name" value="HPT domain"/>
    <property type="match status" value="1"/>
</dbReference>
<evidence type="ECO:0000256" key="1">
    <source>
        <dbReference type="ARBA" id="ARBA00023012"/>
    </source>
</evidence>
<dbReference type="GO" id="GO:0000160">
    <property type="term" value="P:phosphorelay signal transduction system"/>
    <property type="evidence" value="ECO:0007669"/>
    <property type="project" value="UniProtKB-KW"/>
</dbReference>
<evidence type="ECO:0000259" key="3">
    <source>
        <dbReference type="PROSITE" id="PS50894"/>
    </source>
</evidence>
<dbReference type="InterPro" id="IPR008207">
    <property type="entry name" value="Sig_transdc_His_kin_Hpt_dom"/>
</dbReference>
<feature type="modified residue" description="Phosphohistidine" evidence="2">
    <location>
        <position position="75"/>
    </location>
</feature>
<dbReference type="RefSeq" id="WP_083726442.1">
    <property type="nucleotide sequence ID" value="NZ_MUBC01000014.1"/>
</dbReference>
<sequence>MPPLYYRVFSPAAPINGPHLHRRGAPQKAPHQMLAIRPARHGELCSQDHRPAFDRDDLQQQMDGADIDAILYHLHTLKGSSGTMGATRLSRHCAKLEQAFRRDPQAALAMSEWSTALRTELEQAVSLLEAEVAKLEQTEADRSSD</sequence>
<dbReference type="InterPro" id="IPR036641">
    <property type="entry name" value="HPT_dom_sf"/>
</dbReference>
<keyword evidence="1" id="KW-0902">Two-component regulatory system</keyword>
<dbReference type="STRING" id="254161.SAMN05216256_10674"/>
<evidence type="ECO:0000313" key="4">
    <source>
        <dbReference type="EMBL" id="ONM44338.1"/>
    </source>
</evidence>